<feature type="non-terminal residue" evidence="1">
    <location>
        <position position="1"/>
    </location>
</feature>
<gene>
    <name evidence="1" type="ORF">MNBD_GAMMA08-810</name>
</gene>
<proteinExistence type="predicted"/>
<dbReference type="AlphaFoldDB" id="A0A3B0WZ49"/>
<sequence length="68" mass="7751">RQSEDGTYHELWIYNISDTTHDELEIRRDILAGTDIPINRTFSPDGTQKYTITTMGNAQLLQLTGLPN</sequence>
<organism evidence="1">
    <name type="scientific">hydrothermal vent metagenome</name>
    <dbReference type="NCBI Taxonomy" id="652676"/>
    <lineage>
        <taxon>unclassified sequences</taxon>
        <taxon>metagenomes</taxon>
        <taxon>ecological metagenomes</taxon>
    </lineage>
</organism>
<protein>
    <submittedName>
        <fullName evidence="1">Uncharacterized protein</fullName>
    </submittedName>
</protein>
<accession>A0A3B0WZ49</accession>
<name>A0A3B0WZ49_9ZZZZ</name>
<evidence type="ECO:0000313" key="1">
    <source>
        <dbReference type="EMBL" id="VAW61308.1"/>
    </source>
</evidence>
<reference evidence="1" key="1">
    <citation type="submission" date="2018-06" db="EMBL/GenBank/DDBJ databases">
        <authorList>
            <person name="Zhirakovskaya E."/>
        </authorList>
    </citation>
    <scope>NUCLEOTIDE SEQUENCE</scope>
</reference>
<dbReference type="EMBL" id="UOFH01000179">
    <property type="protein sequence ID" value="VAW61308.1"/>
    <property type="molecule type" value="Genomic_DNA"/>
</dbReference>